<reference evidence="1 2" key="1">
    <citation type="submission" date="2015-05" db="EMBL/GenBank/DDBJ databases">
        <authorList>
            <person name="Wang D.B."/>
            <person name="Wang M."/>
        </authorList>
    </citation>
    <scope>NUCLEOTIDE SEQUENCE [LARGE SCALE GENOMIC DNA]</scope>
    <source>
        <strain evidence="1 2">IMCC 12053</strain>
    </source>
</reference>
<dbReference type="InterPro" id="IPR014567">
    <property type="entry name" value="UCP031900"/>
</dbReference>
<gene>
    <name evidence="1" type="ORF">IMCC12053_1643</name>
</gene>
<dbReference type="Pfam" id="PF13449">
    <property type="entry name" value="Phytase-like"/>
    <property type="match status" value="1"/>
</dbReference>
<dbReference type="PIRSF" id="PIRSF031900">
    <property type="entry name" value="UCP031900"/>
    <property type="match status" value="1"/>
</dbReference>
<sequence>MFIRSLVALILLSAPLMAQDAQYLGSYRWQSSDPLHGGFSGLELTDDGRGYVTISDRGAIETGQLKRDARGVVSQVMSDGIVPLKGAKSDALPRYGTDAEGLAVGGDGTIYISFEGLHRIWSYASVSARAVPLPAHPDFKSLQNNSGLEALAIDAQGRLLTMPERSGERSTPFPVYRNGGGTFGIVYRIPRSGEYLPVGMDVGPDGQLYVLERWFRGIGFSSRVRRFDISGNTADGEVTLVESGLGVHDNLEGIAVWRDAQGIRITMISDDNFKPFQVTEFVDYRVIE</sequence>
<dbReference type="RefSeq" id="WP_062217732.1">
    <property type="nucleotide sequence ID" value="NZ_CP012023.1"/>
</dbReference>
<protein>
    <submittedName>
        <fullName evidence="1">Uncharacterized protein</fullName>
    </submittedName>
</protein>
<dbReference type="Proteomes" id="UP000064920">
    <property type="component" value="Chromosome"/>
</dbReference>
<dbReference type="STRING" id="1397108.IMCC12053_1643"/>
<dbReference type="EMBL" id="CP012023">
    <property type="protein sequence ID" value="ALI55590.1"/>
    <property type="molecule type" value="Genomic_DNA"/>
</dbReference>
<dbReference type="AlphaFoldDB" id="A0A0N9ZIN2"/>
<evidence type="ECO:0000313" key="2">
    <source>
        <dbReference type="Proteomes" id="UP000064920"/>
    </source>
</evidence>
<dbReference type="Gene3D" id="2.120.10.30">
    <property type="entry name" value="TolB, C-terminal domain"/>
    <property type="match status" value="1"/>
</dbReference>
<accession>A0A0N9ZIN2</accession>
<dbReference type="InterPro" id="IPR027372">
    <property type="entry name" value="Phytase-like_dom"/>
</dbReference>
<name>A0A0N9ZIN2_9RHOB</name>
<dbReference type="PATRIC" id="fig|1397108.4.peg.1676"/>
<evidence type="ECO:0000313" key="1">
    <source>
        <dbReference type="EMBL" id="ALI55590.1"/>
    </source>
</evidence>
<dbReference type="SUPFAM" id="SSF101898">
    <property type="entry name" value="NHL repeat"/>
    <property type="match status" value="1"/>
</dbReference>
<organism evidence="1 2">
    <name type="scientific">Celeribacter marinus</name>
    <dbReference type="NCBI Taxonomy" id="1397108"/>
    <lineage>
        <taxon>Bacteria</taxon>
        <taxon>Pseudomonadati</taxon>
        <taxon>Pseudomonadota</taxon>
        <taxon>Alphaproteobacteria</taxon>
        <taxon>Rhodobacterales</taxon>
        <taxon>Roseobacteraceae</taxon>
        <taxon>Celeribacter</taxon>
    </lineage>
</organism>
<proteinExistence type="predicted"/>
<keyword evidence="2" id="KW-1185">Reference proteome</keyword>
<dbReference type="InterPro" id="IPR011042">
    <property type="entry name" value="6-blade_b-propeller_TolB-like"/>
</dbReference>
<dbReference type="OrthoDB" id="9798693at2"/>
<dbReference type="KEGG" id="cmar:IMCC12053_1643"/>